<evidence type="ECO:0000256" key="1">
    <source>
        <dbReference type="SAM" id="MobiDB-lite"/>
    </source>
</evidence>
<gene>
    <name evidence="2" type="ORF">Bccel_5304</name>
</gene>
<comment type="caution">
    <text evidence="2">The sequence shown here is derived from an EMBL/GenBank/DDBJ whole genome shotgun (WGS) entry which is preliminary data.</text>
</comment>
<sequence length="55" mass="6066">MGLWDAIINQIRSILKPGIVVCDSETNEKNSKPVNKKQEKKPKSGKTDKTQVGNA</sequence>
<protein>
    <submittedName>
        <fullName evidence="2">Uncharacterized protein</fullName>
    </submittedName>
</protein>
<keyword evidence="3" id="KW-1185">Reference proteome</keyword>
<accession>A0A0L6JX57</accession>
<evidence type="ECO:0000313" key="3">
    <source>
        <dbReference type="Proteomes" id="UP000036923"/>
    </source>
</evidence>
<organism evidence="2 3">
    <name type="scientific">Pseudobacteroides cellulosolvens ATCC 35603 = DSM 2933</name>
    <dbReference type="NCBI Taxonomy" id="398512"/>
    <lineage>
        <taxon>Bacteria</taxon>
        <taxon>Bacillati</taxon>
        <taxon>Bacillota</taxon>
        <taxon>Clostridia</taxon>
        <taxon>Eubacteriales</taxon>
        <taxon>Oscillospiraceae</taxon>
        <taxon>Pseudobacteroides</taxon>
    </lineage>
</organism>
<dbReference type="EMBL" id="LGTC01000001">
    <property type="protein sequence ID" value="KNY30027.1"/>
    <property type="molecule type" value="Genomic_DNA"/>
</dbReference>
<evidence type="ECO:0000313" key="2">
    <source>
        <dbReference type="EMBL" id="KNY30027.1"/>
    </source>
</evidence>
<dbReference type="RefSeq" id="WP_154673507.1">
    <property type="nucleotide sequence ID" value="NZ_JQKC01000041.1"/>
</dbReference>
<dbReference type="Proteomes" id="UP000036923">
    <property type="component" value="Unassembled WGS sequence"/>
</dbReference>
<feature type="region of interest" description="Disordered" evidence="1">
    <location>
        <begin position="25"/>
        <end position="55"/>
    </location>
</feature>
<reference evidence="3" key="1">
    <citation type="submission" date="2015-07" db="EMBL/GenBank/DDBJ databases">
        <title>Near-Complete Genome Sequence of the Cellulolytic Bacterium Bacteroides (Pseudobacteroides) cellulosolvens ATCC 35603.</title>
        <authorList>
            <person name="Dassa B."/>
            <person name="Utturkar S.M."/>
            <person name="Klingeman D.M."/>
            <person name="Hurt R.A."/>
            <person name="Keller M."/>
            <person name="Xu J."/>
            <person name="Reddy Y.H.K."/>
            <person name="Borovok I."/>
            <person name="Grinberg I.R."/>
            <person name="Lamed R."/>
            <person name="Zhivin O."/>
            <person name="Bayer E.A."/>
            <person name="Brown S.D."/>
        </authorList>
    </citation>
    <scope>NUCLEOTIDE SEQUENCE [LARGE SCALE GENOMIC DNA]</scope>
    <source>
        <strain evidence="3">DSM 2933</strain>
    </source>
</reference>
<proteinExistence type="predicted"/>
<dbReference type="AlphaFoldDB" id="A0A0L6JX57"/>
<dbReference type="STRING" id="398512.Bccel_5304"/>
<name>A0A0L6JX57_9FIRM</name>